<evidence type="ECO:0000313" key="1">
    <source>
        <dbReference type="EMBL" id="VFU49976.1"/>
    </source>
</evidence>
<gene>
    <name evidence="1" type="ORF">SVIM_LOCUS331804</name>
</gene>
<protein>
    <submittedName>
        <fullName evidence="1">Uncharacterized protein</fullName>
    </submittedName>
</protein>
<dbReference type="PANTHER" id="PTHR47565">
    <property type="entry name" value="CYTOCHROME C OXIDASE 19-1"/>
    <property type="match status" value="1"/>
</dbReference>
<sequence>MSAGFQNNSAGGAFGGNRGLGPEKKDFLDCLKSSGHQSEFSKKYLEWRVEKQVYWRQGKKLWRSWIDMPADLSYSSHSHSIFVSKNLMAKQEMSELGFGNGCFRSYLPCLLLHLLHHESRSDDENIEFTRIMWVLHESAASFSQEVESLKLAGRGAELA</sequence>
<dbReference type="EMBL" id="CAADRP010001719">
    <property type="protein sequence ID" value="VFU49976.1"/>
    <property type="molecule type" value="Genomic_DNA"/>
</dbReference>
<reference evidence="1" key="1">
    <citation type="submission" date="2019-03" db="EMBL/GenBank/DDBJ databases">
        <authorList>
            <person name="Mank J."/>
            <person name="Almeida P."/>
        </authorList>
    </citation>
    <scope>NUCLEOTIDE SEQUENCE</scope>
    <source>
        <strain evidence="1">78183</strain>
    </source>
</reference>
<organism evidence="1">
    <name type="scientific">Salix viminalis</name>
    <name type="common">Common osier</name>
    <name type="synonym">Basket willow</name>
    <dbReference type="NCBI Taxonomy" id="40686"/>
    <lineage>
        <taxon>Eukaryota</taxon>
        <taxon>Viridiplantae</taxon>
        <taxon>Streptophyta</taxon>
        <taxon>Embryophyta</taxon>
        <taxon>Tracheophyta</taxon>
        <taxon>Spermatophyta</taxon>
        <taxon>Magnoliopsida</taxon>
        <taxon>eudicotyledons</taxon>
        <taxon>Gunneridae</taxon>
        <taxon>Pentapetalae</taxon>
        <taxon>rosids</taxon>
        <taxon>fabids</taxon>
        <taxon>Malpighiales</taxon>
        <taxon>Salicaceae</taxon>
        <taxon>Saliceae</taxon>
        <taxon>Salix</taxon>
    </lineage>
</organism>
<dbReference type="PANTHER" id="PTHR47565:SF2">
    <property type="entry name" value="CYTOCHROME C OXIDASE 19-1"/>
    <property type="match status" value="1"/>
</dbReference>
<dbReference type="AlphaFoldDB" id="A0A6N2M909"/>
<accession>A0A6N2M909</accession>
<proteinExistence type="predicted"/>
<name>A0A6N2M909_SALVM</name>